<dbReference type="Pfam" id="PF24626">
    <property type="entry name" value="SH3_Tf2-1"/>
    <property type="match status" value="1"/>
</dbReference>
<protein>
    <recommendedName>
        <fullName evidence="1">Chromo domain-containing protein</fullName>
    </recommendedName>
</protein>
<dbReference type="InterPro" id="IPR036397">
    <property type="entry name" value="RNaseH_sf"/>
</dbReference>
<name>A0A0A8ZG93_ARUDO</name>
<reference evidence="2" key="2">
    <citation type="journal article" date="2015" name="Data Brief">
        <title>Shoot transcriptome of the giant reed, Arundo donax.</title>
        <authorList>
            <person name="Barrero R.A."/>
            <person name="Guerrero F.D."/>
            <person name="Moolhuijzen P."/>
            <person name="Goolsby J.A."/>
            <person name="Tidwell J."/>
            <person name="Bellgard S.E."/>
            <person name="Bellgard M.I."/>
        </authorList>
    </citation>
    <scope>NUCLEOTIDE SEQUENCE</scope>
    <source>
        <tissue evidence="2">Shoot tissue taken approximately 20 cm above the soil surface</tissue>
    </source>
</reference>
<feature type="domain" description="Chromo" evidence="1">
    <location>
        <begin position="189"/>
        <end position="225"/>
    </location>
</feature>
<dbReference type="EMBL" id="GBRH01262140">
    <property type="protein sequence ID" value="JAD35755.1"/>
    <property type="molecule type" value="Transcribed_RNA"/>
</dbReference>
<dbReference type="PANTHER" id="PTHR46148">
    <property type="entry name" value="CHROMO DOMAIN-CONTAINING PROTEIN"/>
    <property type="match status" value="1"/>
</dbReference>
<accession>A0A0A8ZG93</accession>
<dbReference type="PROSITE" id="PS51257">
    <property type="entry name" value="PROKAR_LIPOPROTEIN"/>
    <property type="match status" value="1"/>
</dbReference>
<dbReference type="InterPro" id="IPR016197">
    <property type="entry name" value="Chromo-like_dom_sf"/>
</dbReference>
<dbReference type="SUPFAM" id="SSF54160">
    <property type="entry name" value="Chromo domain-like"/>
    <property type="match status" value="1"/>
</dbReference>
<dbReference type="InterPro" id="IPR012337">
    <property type="entry name" value="RNaseH-like_sf"/>
</dbReference>
<dbReference type="PANTHER" id="PTHR46148:SF52">
    <property type="entry name" value="OS04G0603800 PROTEIN"/>
    <property type="match status" value="1"/>
</dbReference>
<evidence type="ECO:0000313" key="2">
    <source>
        <dbReference type="EMBL" id="JAD35755.1"/>
    </source>
</evidence>
<dbReference type="Gene3D" id="2.40.50.40">
    <property type="match status" value="1"/>
</dbReference>
<evidence type="ECO:0000259" key="1">
    <source>
        <dbReference type="PROSITE" id="PS50013"/>
    </source>
</evidence>
<dbReference type="GO" id="GO:0003676">
    <property type="term" value="F:nucleic acid binding"/>
    <property type="evidence" value="ECO:0007669"/>
    <property type="project" value="InterPro"/>
</dbReference>
<dbReference type="Pfam" id="PF00385">
    <property type="entry name" value="Chromo"/>
    <property type="match status" value="1"/>
</dbReference>
<dbReference type="PROSITE" id="PS50013">
    <property type="entry name" value="CHROMO_2"/>
    <property type="match status" value="1"/>
</dbReference>
<reference evidence="2" key="1">
    <citation type="submission" date="2014-09" db="EMBL/GenBank/DDBJ databases">
        <authorList>
            <person name="Magalhaes I.L.F."/>
            <person name="Oliveira U."/>
            <person name="Santos F.R."/>
            <person name="Vidigal T.H.D.A."/>
            <person name="Brescovit A.D."/>
            <person name="Santos A.J."/>
        </authorList>
    </citation>
    <scope>NUCLEOTIDE SEQUENCE</scope>
    <source>
        <tissue evidence="2">Shoot tissue taken approximately 20 cm above the soil surface</tissue>
    </source>
</reference>
<dbReference type="InterPro" id="IPR000953">
    <property type="entry name" value="Chromo/chromo_shadow_dom"/>
</dbReference>
<dbReference type="SUPFAM" id="SSF53098">
    <property type="entry name" value="Ribonuclease H-like"/>
    <property type="match status" value="1"/>
</dbReference>
<sequence>MYLRCAVHQSPAKWKAWLSMAEFWYNSSYHSSLGCSPFKALYGHEPNFGAVPDLSTTTQSSVVEMLAEREAHSELLKQQLAMAQNRMKLQADRKRTERVFQVGEQVLLKLQPYAQSSVVNRPCPKLAFKYFGPYNILERIGAVAYRLELPEGSLIHPVFHVSQLKRFTPDFTLVYSELPKITKLEGEQLEPELVLQRRLVKKGNQAIPQVLVKWKGLSANSATWEDLYVVQKCFPDSLAWGQASAGGGEGVTHGSAMGT</sequence>
<dbReference type="AlphaFoldDB" id="A0A0A8ZG93"/>
<dbReference type="InterPro" id="IPR023780">
    <property type="entry name" value="Chromo_domain"/>
</dbReference>
<organism evidence="2">
    <name type="scientific">Arundo donax</name>
    <name type="common">Giant reed</name>
    <name type="synonym">Donax arundinaceus</name>
    <dbReference type="NCBI Taxonomy" id="35708"/>
    <lineage>
        <taxon>Eukaryota</taxon>
        <taxon>Viridiplantae</taxon>
        <taxon>Streptophyta</taxon>
        <taxon>Embryophyta</taxon>
        <taxon>Tracheophyta</taxon>
        <taxon>Spermatophyta</taxon>
        <taxon>Magnoliopsida</taxon>
        <taxon>Liliopsida</taxon>
        <taxon>Poales</taxon>
        <taxon>Poaceae</taxon>
        <taxon>PACMAD clade</taxon>
        <taxon>Arundinoideae</taxon>
        <taxon>Arundineae</taxon>
        <taxon>Arundo</taxon>
    </lineage>
</organism>
<dbReference type="Gene3D" id="3.30.420.10">
    <property type="entry name" value="Ribonuclease H-like superfamily/Ribonuclease H"/>
    <property type="match status" value="1"/>
</dbReference>
<dbReference type="InterPro" id="IPR056924">
    <property type="entry name" value="SH3_Tf2-1"/>
</dbReference>
<proteinExistence type="predicted"/>